<feature type="compositionally biased region" description="Pro residues" evidence="2">
    <location>
        <begin position="312"/>
        <end position="369"/>
    </location>
</feature>
<evidence type="ECO:0000313" key="4">
    <source>
        <dbReference type="EMBL" id="MDP5226508.1"/>
    </source>
</evidence>
<protein>
    <submittedName>
        <fullName evidence="4">M23 family metallopeptidase</fullName>
        <ecNumber evidence="4">3.4.24.-</ecNumber>
    </submittedName>
</protein>
<dbReference type="GO" id="GO:0016787">
    <property type="term" value="F:hydrolase activity"/>
    <property type="evidence" value="ECO:0007669"/>
    <property type="project" value="UniProtKB-KW"/>
</dbReference>
<accession>A0ABT9ILP4</accession>
<dbReference type="PRINTS" id="PR01217">
    <property type="entry name" value="PRICHEXTENSN"/>
</dbReference>
<dbReference type="InterPro" id="IPR016047">
    <property type="entry name" value="M23ase_b-sheet_dom"/>
</dbReference>
<feature type="compositionally biased region" description="Low complexity" evidence="2">
    <location>
        <begin position="370"/>
        <end position="392"/>
    </location>
</feature>
<dbReference type="CDD" id="cd12797">
    <property type="entry name" value="M23_peptidase"/>
    <property type="match status" value="1"/>
</dbReference>
<dbReference type="InterPro" id="IPR011055">
    <property type="entry name" value="Dup_hybrid_motif"/>
</dbReference>
<comment type="caution">
    <text evidence="4">The sequence shown here is derived from an EMBL/GenBank/DDBJ whole genome shotgun (WGS) entry which is preliminary data.</text>
</comment>
<keyword evidence="5" id="KW-1185">Reference proteome</keyword>
<feature type="compositionally biased region" description="Pro residues" evidence="2">
    <location>
        <begin position="419"/>
        <end position="429"/>
    </location>
</feature>
<dbReference type="PANTHER" id="PTHR21666">
    <property type="entry name" value="PEPTIDASE-RELATED"/>
    <property type="match status" value="1"/>
</dbReference>
<evidence type="ECO:0000256" key="1">
    <source>
        <dbReference type="ARBA" id="ARBA00022729"/>
    </source>
</evidence>
<feature type="compositionally biased region" description="Low complexity" evidence="2">
    <location>
        <begin position="400"/>
        <end position="418"/>
    </location>
</feature>
<dbReference type="Proteomes" id="UP001232725">
    <property type="component" value="Unassembled WGS sequence"/>
</dbReference>
<keyword evidence="1" id="KW-0732">Signal</keyword>
<keyword evidence="4" id="KW-0378">Hydrolase</keyword>
<feature type="region of interest" description="Disordered" evidence="2">
    <location>
        <begin position="257"/>
        <end position="458"/>
    </location>
</feature>
<dbReference type="Pfam" id="PF01551">
    <property type="entry name" value="Peptidase_M23"/>
    <property type="match status" value="1"/>
</dbReference>
<dbReference type="RefSeq" id="WP_305995553.1">
    <property type="nucleotide sequence ID" value="NZ_JAVALS010000002.1"/>
</dbReference>
<proteinExistence type="predicted"/>
<dbReference type="SUPFAM" id="SSF51261">
    <property type="entry name" value="Duplicated hybrid motif"/>
    <property type="match status" value="1"/>
</dbReference>
<dbReference type="Gene3D" id="2.70.70.10">
    <property type="entry name" value="Glucose Permease (Domain IIA)"/>
    <property type="match status" value="1"/>
</dbReference>
<feature type="domain" description="M23ase beta-sheet core" evidence="3">
    <location>
        <begin position="118"/>
        <end position="213"/>
    </location>
</feature>
<gene>
    <name evidence="4" type="ORF">Q9R02_05000</name>
</gene>
<feature type="compositionally biased region" description="Pro residues" evidence="2">
    <location>
        <begin position="274"/>
        <end position="304"/>
    </location>
</feature>
<evidence type="ECO:0000259" key="3">
    <source>
        <dbReference type="Pfam" id="PF01551"/>
    </source>
</evidence>
<evidence type="ECO:0000313" key="5">
    <source>
        <dbReference type="Proteomes" id="UP001232725"/>
    </source>
</evidence>
<evidence type="ECO:0000256" key="2">
    <source>
        <dbReference type="SAM" id="MobiDB-lite"/>
    </source>
</evidence>
<organism evidence="4 5">
    <name type="scientific">Arthrobacter horti</name>
    <dbReference type="NCBI Taxonomy" id="3068273"/>
    <lineage>
        <taxon>Bacteria</taxon>
        <taxon>Bacillati</taxon>
        <taxon>Actinomycetota</taxon>
        <taxon>Actinomycetes</taxon>
        <taxon>Micrococcales</taxon>
        <taxon>Micrococcaceae</taxon>
        <taxon>Arthrobacter</taxon>
    </lineage>
</organism>
<dbReference type="EMBL" id="JAVALS010000002">
    <property type="protein sequence ID" value="MDP5226508.1"/>
    <property type="molecule type" value="Genomic_DNA"/>
</dbReference>
<name>A0ABT9ILP4_9MICC</name>
<feature type="compositionally biased region" description="Low complexity" evidence="2">
    <location>
        <begin position="430"/>
        <end position="458"/>
    </location>
</feature>
<sequence length="458" mass="44803">MKAGVTVAVAVAAVGIGSTPVIPSAPPPIPQAADGAAGTAVPDQGVNGGITASSATTLHFTRTALSTQLKGGRQRLDVAIAGRPRPAAGHLSAPLVTLVPTSPFGVRISPITGKPDEFHWGQDFAAPCGTLVYAADAGVVRAAGWHPWGGGNRVEIDHGNGLVTTYNHLQGIAVSAGEKVQVGQVIAKVGTTGASTGCHLHFETIKNGVFTDPMKWILDPISQQAPLDDLVFTDFTGTTVTSLWTLPSGGGAAVTGVPGYITPEAEKDGGVVPPSTPATPSTPAPSPASSPAPAPKPSPSPTPTPTHSVTPTPTPTPTPTATTPPPTPTTPAPAPTTPAPTPTTPAPAPTTPAPTPTPTPTPTVAPAPTPTSSTTTTSAPAPAATITSAPAPATAPAPAPTTIQPTVAPAPTATVTAPAPAPTKAPAPAPTAATAALPPAEPATTGTTTSTTTTAPAP</sequence>
<reference evidence="4 5" key="1">
    <citation type="submission" date="2023-08" db="EMBL/GenBank/DDBJ databases">
        <title>Arthrobacter horti sp. nov., isolated from forest soil.</title>
        <authorList>
            <person name="Park M."/>
        </authorList>
    </citation>
    <scope>NUCLEOTIDE SEQUENCE [LARGE SCALE GENOMIC DNA]</scope>
    <source>
        <strain evidence="4 5">YJM1</strain>
    </source>
</reference>
<dbReference type="EC" id="3.4.24.-" evidence="4"/>
<dbReference type="InterPro" id="IPR050570">
    <property type="entry name" value="Cell_wall_metabolism_enzyme"/>
</dbReference>
<dbReference type="PANTHER" id="PTHR21666:SF289">
    <property type="entry name" value="L-ALA--D-GLU ENDOPEPTIDASE"/>
    <property type="match status" value="1"/>
</dbReference>